<dbReference type="AlphaFoldDB" id="A0A165G4P6"/>
<evidence type="ECO:0000313" key="2">
    <source>
        <dbReference type="EMBL" id="KZT57594.1"/>
    </source>
</evidence>
<organism evidence="2 3">
    <name type="scientific">Calocera cornea HHB12733</name>
    <dbReference type="NCBI Taxonomy" id="1353952"/>
    <lineage>
        <taxon>Eukaryota</taxon>
        <taxon>Fungi</taxon>
        <taxon>Dikarya</taxon>
        <taxon>Basidiomycota</taxon>
        <taxon>Agaricomycotina</taxon>
        <taxon>Dacrymycetes</taxon>
        <taxon>Dacrymycetales</taxon>
        <taxon>Dacrymycetaceae</taxon>
        <taxon>Calocera</taxon>
    </lineage>
</organism>
<dbReference type="InterPro" id="IPR036322">
    <property type="entry name" value="WD40_repeat_dom_sf"/>
</dbReference>
<dbReference type="InParanoid" id="A0A165G4P6"/>
<dbReference type="PANTHER" id="PTHR13211">
    <property type="entry name" value="TELOMERASE CAJAL BODY PROTEIN 1"/>
    <property type="match status" value="1"/>
</dbReference>
<dbReference type="STRING" id="1353952.A0A165G4P6"/>
<dbReference type="InterPro" id="IPR015943">
    <property type="entry name" value="WD40/YVTN_repeat-like_dom_sf"/>
</dbReference>
<protein>
    <submittedName>
        <fullName evidence="2">WD40 repeat-like protein</fullName>
    </submittedName>
</protein>
<dbReference type="InterPro" id="IPR001680">
    <property type="entry name" value="WD40_rpt"/>
</dbReference>
<dbReference type="OrthoDB" id="239865at2759"/>
<proteinExistence type="predicted"/>
<gene>
    <name evidence="2" type="ORF">CALCODRAFT_517367</name>
</gene>
<feature type="compositionally biased region" description="Acidic residues" evidence="1">
    <location>
        <begin position="447"/>
        <end position="457"/>
    </location>
</feature>
<name>A0A165G4P6_9BASI</name>
<dbReference type="InterPro" id="IPR051150">
    <property type="entry name" value="SWT21/TCAB1_mRNA_Telomere"/>
</dbReference>
<evidence type="ECO:0000313" key="3">
    <source>
        <dbReference type="Proteomes" id="UP000076842"/>
    </source>
</evidence>
<dbReference type="SUPFAM" id="SSF50978">
    <property type="entry name" value="WD40 repeat-like"/>
    <property type="match status" value="1"/>
</dbReference>
<reference evidence="2 3" key="1">
    <citation type="journal article" date="2016" name="Mol. Biol. Evol.">
        <title>Comparative Genomics of Early-Diverging Mushroom-Forming Fungi Provides Insights into the Origins of Lignocellulose Decay Capabilities.</title>
        <authorList>
            <person name="Nagy L.G."/>
            <person name="Riley R."/>
            <person name="Tritt A."/>
            <person name="Adam C."/>
            <person name="Daum C."/>
            <person name="Floudas D."/>
            <person name="Sun H."/>
            <person name="Yadav J.S."/>
            <person name="Pangilinan J."/>
            <person name="Larsson K.H."/>
            <person name="Matsuura K."/>
            <person name="Barry K."/>
            <person name="Labutti K."/>
            <person name="Kuo R."/>
            <person name="Ohm R.A."/>
            <person name="Bhattacharya S.S."/>
            <person name="Shirouzu T."/>
            <person name="Yoshinaga Y."/>
            <person name="Martin F.M."/>
            <person name="Grigoriev I.V."/>
            <person name="Hibbett D.S."/>
        </authorList>
    </citation>
    <scope>NUCLEOTIDE SEQUENCE [LARGE SCALE GENOMIC DNA]</scope>
    <source>
        <strain evidence="2 3">HHB12733</strain>
    </source>
</reference>
<dbReference type="Proteomes" id="UP000076842">
    <property type="component" value="Unassembled WGS sequence"/>
</dbReference>
<sequence>MAAAQEWETSAGWDGDGLSYDVTAPPSLLTTVECRSTAGFPGNFFRAVSWCPDGASLLTSAEDALLRLYTFAPTASYALAHLPLLPPLDLPSPTPITAHLWHPLSTPASPAYSLLLAARSQPVHLLSAHTGHRLASYRIVDHRERFLSPLSLAFEPFSLDATGGGRFWAGHDGALEAFDVSRPGEGTRVPLAGTRKSRTGQRGLISALAFSPQDADALAAGSYARTIALYSVSDPRSAQHMLDVPGGVTQLTWTPDGTKLIAAFRGASASPRDGREIWMWDTRMLAPGHHWALRVPPSPSPASTATAGDQGSQQRLQHSLTPSGRHLLAPSTSGHIHTFDLLSPQLGAPGELGQPGQPYEAVVGGWKAHGDAVGGVAVHPSAAVGLAVSVGGSRWFDDDEEEEEEERPGGAPGLTQPAEERGTARDGNNAEDAEAEADSSSSSSSDAESESESDSDSDSSSSPSIEVLSPPPTRASKAFSYPEVVRHSRPRPRDATLRIWRFPDVGPGAGLAA</sequence>
<accession>A0A165G4P6</accession>
<dbReference type="EMBL" id="KV423961">
    <property type="protein sequence ID" value="KZT57594.1"/>
    <property type="molecule type" value="Genomic_DNA"/>
</dbReference>
<feature type="compositionally biased region" description="Acidic residues" evidence="1">
    <location>
        <begin position="397"/>
        <end position="406"/>
    </location>
</feature>
<feature type="compositionally biased region" description="Polar residues" evidence="1">
    <location>
        <begin position="309"/>
        <end position="322"/>
    </location>
</feature>
<dbReference type="Gene3D" id="2.130.10.10">
    <property type="entry name" value="YVTN repeat-like/Quinoprotein amine dehydrogenase"/>
    <property type="match status" value="1"/>
</dbReference>
<dbReference type="SMART" id="SM00320">
    <property type="entry name" value="WD40"/>
    <property type="match status" value="3"/>
</dbReference>
<keyword evidence="3" id="KW-1185">Reference proteome</keyword>
<dbReference type="PANTHER" id="PTHR13211:SF0">
    <property type="entry name" value="TELOMERASE CAJAL BODY PROTEIN 1"/>
    <property type="match status" value="1"/>
</dbReference>
<feature type="region of interest" description="Disordered" evidence="1">
    <location>
        <begin position="396"/>
        <end position="494"/>
    </location>
</feature>
<evidence type="ECO:0000256" key="1">
    <source>
        <dbReference type="SAM" id="MobiDB-lite"/>
    </source>
</evidence>
<feature type="region of interest" description="Disordered" evidence="1">
    <location>
        <begin position="291"/>
        <end position="331"/>
    </location>
</feature>